<dbReference type="InterPro" id="IPR000477">
    <property type="entry name" value="RT_dom"/>
</dbReference>
<dbReference type="Proteomes" id="UP001281410">
    <property type="component" value="Unassembled WGS sequence"/>
</dbReference>
<feature type="domain" description="Reverse transcriptase" evidence="1">
    <location>
        <begin position="448"/>
        <end position="668"/>
    </location>
</feature>
<dbReference type="InterPro" id="IPR036691">
    <property type="entry name" value="Endo/exonu/phosph_ase_sf"/>
</dbReference>
<dbReference type="EMBL" id="JANJYJ010000009">
    <property type="protein sequence ID" value="KAK3188889.1"/>
    <property type="molecule type" value="Genomic_DNA"/>
</dbReference>
<evidence type="ECO:0000313" key="3">
    <source>
        <dbReference type="Proteomes" id="UP001281410"/>
    </source>
</evidence>
<dbReference type="InterPro" id="IPR052343">
    <property type="entry name" value="Retrotransposon-Effector_Assoc"/>
</dbReference>
<dbReference type="AlphaFoldDB" id="A0AAE0DUL4"/>
<evidence type="ECO:0000259" key="1">
    <source>
        <dbReference type="PROSITE" id="PS50878"/>
    </source>
</evidence>
<protein>
    <recommendedName>
        <fullName evidence="1">Reverse transcriptase domain-containing protein</fullName>
    </recommendedName>
</protein>
<name>A0AAE0DUL4_9ROSI</name>
<dbReference type="SUPFAM" id="SSF56219">
    <property type="entry name" value="DNase I-like"/>
    <property type="match status" value="1"/>
</dbReference>
<dbReference type="Gene3D" id="3.60.10.10">
    <property type="entry name" value="Endonuclease/exonuclease/phosphatase"/>
    <property type="match status" value="1"/>
</dbReference>
<organism evidence="2 3">
    <name type="scientific">Dipteronia sinensis</name>
    <dbReference type="NCBI Taxonomy" id="43782"/>
    <lineage>
        <taxon>Eukaryota</taxon>
        <taxon>Viridiplantae</taxon>
        <taxon>Streptophyta</taxon>
        <taxon>Embryophyta</taxon>
        <taxon>Tracheophyta</taxon>
        <taxon>Spermatophyta</taxon>
        <taxon>Magnoliopsida</taxon>
        <taxon>eudicotyledons</taxon>
        <taxon>Gunneridae</taxon>
        <taxon>Pentapetalae</taxon>
        <taxon>rosids</taxon>
        <taxon>malvids</taxon>
        <taxon>Sapindales</taxon>
        <taxon>Sapindaceae</taxon>
        <taxon>Hippocastanoideae</taxon>
        <taxon>Acereae</taxon>
        <taxon>Dipteronia</taxon>
    </lineage>
</organism>
<keyword evidence="3" id="KW-1185">Reference proteome</keyword>
<proteinExistence type="predicted"/>
<dbReference type="PANTHER" id="PTHR46890:SF48">
    <property type="entry name" value="RNA-DIRECTED DNA POLYMERASE"/>
    <property type="match status" value="1"/>
</dbReference>
<gene>
    <name evidence="2" type="ORF">Dsin_028450</name>
</gene>
<dbReference type="CDD" id="cd01650">
    <property type="entry name" value="RT_nLTR_like"/>
    <property type="match status" value="1"/>
</dbReference>
<dbReference type="Pfam" id="PF00078">
    <property type="entry name" value="RVT_1"/>
    <property type="match status" value="1"/>
</dbReference>
<dbReference type="PROSITE" id="PS50878">
    <property type="entry name" value="RT_POL"/>
    <property type="match status" value="1"/>
</dbReference>
<reference evidence="2" key="1">
    <citation type="journal article" date="2023" name="Plant J.">
        <title>Genome sequences and population genomics provide insights into the demographic history, inbreeding, and mutation load of two 'living fossil' tree species of Dipteronia.</title>
        <authorList>
            <person name="Feng Y."/>
            <person name="Comes H.P."/>
            <person name="Chen J."/>
            <person name="Zhu S."/>
            <person name="Lu R."/>
            <person name="Zhang X."/>
            <person name="Li P."/>
            <person name="Qiu J."/>
            <person name="Olsen K.M."/>
            <person name="Qiu Y."/>
        </authorList>
    </citation>
    <scope>NUCLEOTIDE SEQUENCE</scope>
    <source>
        <strain evidence="2">NBL</strain>
    </source>
</reference>
<evidence type="ECO:0000313" key="2">
    <source>
        <dbReference type="EMBL" id="KAK3188889.1"/>
    </source>
</evidence>
<dbReference type="PANTHER" id="PTHR46890">
    <property type="entry name" value="NON-LTR RETROLELEMENT REVERSE TRANSCRIPTASE-LIKE PROTEIN-RELATED"/>
    <property type="match status" value="1"/>
</dbReference>
<comment type="caution">
    <text evidence="2">The sequence shown here is derived from an EMBL/GenBank/DDBJ whole genome shotgun (WGS) entry which is preliminary data.</text>
</comment>
<accession>A0AAE0DUL4</accession>
<dbReference type="InterPro" id="IPR043502">
    <property type="entry name" value="DNA/RNA_pol_sf"/>
</dbReference>
<dbReference type="SUPFAM" id="SSF56672">
    <property type="entry name" value="DNA/RNA polymerases"/>
    <property type="match status" value="1"/>
</dbReference>
<sequence>MNHMRMEFIRVKLGYSGKLVVNSDGSKGGLCLFWSDLVDISLLSFFRFHIDVQVQSHRNKFWRFMGFYGHSTAQQRHHGWTLLRRILSFSSLPWLCGGDFNEIIDAIEKSGGGSRPQSQLDNFRMALDDCGLQDLGALGPWFTWCNKRDDNGLVQERLDRFVCDFKWRNTFDAATVTNLEFWRSDHRPVILHVQQACSPNSLDVLNSQRRFYFEECWADSEDYANIIKDAWTDIGEGVQMQSLVSSISGCTLKLGQWTKLNTRGLTKEIRRKQEELLKASNSIQSGSWKQIRNLEKELDSLLETEEIYWKQRSRESWLKSGDRNSKYFHNQASSRKARNFITGLYDEMGVWKDSKNGIFIIVENYFSNIFKSQLPSRNDLSLVLDCVTPSLPEAKCNFLDSKFSADEVRRAVFDMAPTKAPGPDGLPALFYQKFWPVVGSAVSKACLGVLNEGTDIGAANRTLVTLIPKVRRAEKMTDFRPISLCNVLYKIVAKALANRLREVLGDVISETQSAFIPGRLISDNAIVGFKCMHALKRLKKRIRGALALKLDMSKAYDRIEWDFLNGMMSKLGFSDFWIDRIMRCVCSVSYSFIVNGEVRGDLNPLRGLRQGDLLSPYLFLICADGLSWLLYQEERNGDIAGFRCSKSGPKISHLFFADDSMLFTRASV</sequence>